<evidence type="ECO:0000313" key="1">
    <source>
        <dbReference type="EMBL" id="KAK6762678.1"/>
    </source>
</evidence>
<proteinExistence type="predicted"/>
<sequence>MQLCHESVLAQQKQGVHSPNPPASLGKHKVAFGLRLAPYPPFEDVPHSLVELSHLPDMYDPKAGVPRPAKLYTKQEYSEKFILILEGRALVTIGQDEMTFEAGPWHAFGTEMLERLMVYSECDSKSMVDMEFSRISLTTESNRQVYERVTGLYNDLRWLADVSSQCFILLDKSGTNFSTPEK</sequence>
<evidence type="ECO:0000313" key="2">
    <source>
        <dbReference type="Proteomes" id="UP001303046"/>
    </source>
</evidence>
<comment type="caution">
    <text evidence="1">The sequence shown here is derived from an EMBL/GenBank/DDBJ whole genome shotgun (WGS) entry which is preliminary data.</text>
</comment>
<organism evidence="1 2">
    <name type="scientific">Necator americanus</name>
    <name type="common">Human hookworm</name>
    <dbReference type="NCBI Taxonomy" id="51031"/>
    <lineage>
        <taxon>Eukaryota</taxon>
        <taxon>Metazoa</taxon>
        <taxon>Ecdysozoa</taxon>
        <taxon>Nematoda</taxon>
        <taxon>Chromadorea</taxon>
        <taxon>Rhabditida</taxon>
        <taxon>Rhabditina</taxon>
        <taxon>Rhabditomorpha</taxon>
        <taxon>Strongyloidea</taxon>
        <taxon>Ancylostomatidae</taxon>
        <taxon>Bunostominae</taxon>
        <taxon>Necator</taxon>
    </lineage>
</organism>
<gene>
    <name evidence="1" type="primary">Necator_chrX.g23571</name>
    <name evidence="1" type="ORF">RB195_023407</name>
</gene>
<name>A0ABR1EJL6_NECAM</name>
<protein>
    <recommendedName>
        <fullName evidence="3">Cyclic nucleotide-binding domain protein</fullName>
    </recommendedName>
</protein>
<dbReference type="EMBL" id="JAVFWL010000006">
    <property type="protein sequence ID" value="KAK6762678.1"/>
    <property type="molecule type" value="Genomic_DNA"/>
</dbReference>
<accession>A0ABR1EJL6</accession>
<keyword evidence="2" id="KW-1185">Reference proteome</keyword>
<evidence type="ECO:0008006" key="3">
    <source>
        <dbReference type="Google" id="ProtNLM"/>
    </source>
</evidence>
<dbReference type="Proteomes" id="UP001303046">
    <property type="component" value="Unassembled WGS sequence"/>
</dbReference>
<reference evidence="1 2" key="1">
    <citation type="submission" date="2023-08" db="EMBL/GenBank/DDBJ databases">
        <title>A Necator americanus chromosomal reference genome.</title>
        <authorList>
            <person name="Ilik V."/>
            <person name="Petrzelkova K.J."/>
            <person name="Pardy F."/>
            <person name="Fuh T."/>
            <person name="Niatou-Singa F.S."/>
            <person name="Gouil Q."/>
            <person name="Baker L."/>
            <person name="Ritchie M.E."/>
            <person name="Jex A.R."/>
            <person name="Gazzola D."/>
            <person name="Li H."/>
            <person name="Toshio Fujiwara R."/>
            <person name="Zhan B."/>
            <person name="Aroian R.V."/>
            <person name="Pafco B."/>
            <person name="Schwarz E.M."/>
        </authorList>
    </citation>
    <scope>NUCLEOTIDE SEQUENCE [LARGE SCALE GENOMIC DNA]</scope>
    <source>
        <strain evidence="1 2">Aroian</strain>
        <tissue evidence="1">Whole animal</tissue>
    </source>
</reference>
<dbReference type="Pfam" id="PF25562">
    <property type="entry name" value="CNBH_CNNM2_C"/>
    <property type="match status" value="1"/>
</dbReference>